<evidence type="ECO:0000256" key="1">
    <source>
        <dbReference type="SAM" id="MobiDB-lite"/>
    </source>
</evidence>
<name>A0A6D2KMC7_9BRAS</name>
<dbReference type="Proteomes" id="UP000467841">
    <property type="component" value="Unassembled WGS sequence"/>
</dbReference>
<sequence length="125" mass="14300">MRDITTRPQQGIAKHRMPRMTSQKAIRESRKPRLCCLPYSQGSTTSPEERTAAQQPIRRTTLQPKLYKQTQSIAGSTRAPSENLFRNNPTPLTILIGTTSPSSCMNPVFYSLQNTEWNEQDYDNR</sequence>
<keyword evidence="3" id="KW-1185">Reference proteome</keyword>
<dbReference type="EMBL" id="CACVBM020001718">
    <property type="protein sequence ID" value="CAA7058117.1"/>
    <property type="molecule type" value="Genomic_DNA"/>
</dbReference>
<gene>
    <name evidence="2" type="ORF">MERR_LOCUS45353</name>
</gene>
<protein>
    <submittedName>
        <fullName evidence="2">Uncharacterized protein</fullName>
    </submittedName>
</protein>
<comment type="caution">
    <text evidence="2">The sequence shown here is derived from an EMBL/GenBank/DDBJ whole genome shotgun (WGS) entry which is preliminary data.</text>
</comment>
<feature type="compositionally biased region" description="Polar residues" evidence="1">
    <location>
        <begin position="40"/>
        <end position="61"/>
    </location>
</feature>
<organism evidence="2 3">
    <name type="scientific">Microthlaspi erraticum</name>
    <dbReference type="NCBI Taxonomy" id="1685480"/>
    <lineage>
        <taxon>Eukaryota</taxon>
        <taxon>Viridiplantae</taxon>
        <taxon>Streptophyta</taxon>
        <taxon>Embryophyta</taxon>
        <taxon>Tracheophyta</taxon>
        <taxon>Spermatophyta</taxon>
        <taxon>Magnoliopsida</taxon>
        <taxon>eudicotyledons</taxon>
        <taxon>Gunneridae</taxon>
        <taxon>Pentapetalae</taxon>
        <taxon>rosids</taxon>
        <taxon>malvids</taxon>
        <taxon>Brassicales</taxon>
        <taxon>Brassicaceae</taxon>
        <taxon>Coluteocarpeae</taxon>
        <taxon>Microthlaspi</taxon>
    </lineage>
</organism>
<evidence type="ECO:0000313" key="3">
    <source>
        <dbReference type="Proteomes" id="UP000467841"/>
    </source>
</evidence>
<feature type="region of interest" description="Disordered" evidence="1">
    <location>
        <begin position="1"/>
        <end position="61"/>
    </location>
</feature>
<dbReference type="AlphaFoldDB" id="A0A6D2KMC7"/>
<reference evidence="2" key="1">
    <citation type="submission" date="2020-01" db="EMBL/GenBank/DDBJ databases">
        <authorList>
            <person name="Mishra B."/>
        </authorList>
    </citation>
    <scope>NUCLEOTIDE SEQUENCE [LARGE SCALE GENOMIC DNA]</scope>
</reference>
<accession>A0A6D2KMC7</accession>
<proteinExistence type="predicted"/>
<evidence type="ECO:0000313" key="2">
    <source>
        <dbReference type="EMBL" id="CAA7058117.1"/>
    </source>
</evidence>